<keyword evidence="1" id="KW-0378">Hydrolase</keyword>
<dbReference type="GO" id="GO:0046872">
    <property type="term" value="F:metal ion binding"/>
    <property type="evidence" value="ECO:0007669"/>
    <property type="project" value="UniProtKB-UniRule"/>
</dbReference>
<dbReference type="EC" id="3.1.3.16" evidence="1"/>
<proteinExistence type="inferred from homology"/>
<evidence type="ECO:0000259" key="2">
    <source>
        <dbReference type="PROSITE" id="PS51746"/>
    </source>
</evidence>
<gene>
    <name evidence="3" type="ORF">GOMPHAMPRED_006874</name>
</gene>
<protein>
    <recommendedName>
        <fullName evidence="1">Protein phosphatase</fullName>
        <ecNumber evidence="1">3.1.3.16</ecNumber>
    </recommendedName>
</protein>
<comment type="catalytic activity">
    <reaction evidence="1">
        <text>O-phospho-L-seryl-[protein] + H2O = L-seryl-[protein] + phosphate</text>
        <dbReference type="Rhea" id="RHEA:20629"/>
        <dbReference type="Rhea" id="RHEA-COMP:9863"/>
        <dbReference type="Rhea" id="RHEA-COMP:11604"/>
        <dbReference type="ChEBI" id="CHEBI:15377"/>
        <dbReference type="ChEBI" id="CHEBI:29999"/>
        <dbReference type="ChEBI" id="CHEBI:43474"/>
        <dbReference type="ChEBI" id="CHEBI:83421"/>
        <dbReference type="EC" id="3.1.3.16"/>
    </reaction>
</comment>
<keyword evidence="4" id="KW-1185">Reference proteome</keyword>
<organism evidence="3 4">
    <name type="scientific">Gomphillus americanus</name>
    <dbReference type="NCBI Taxonomy" id="1940652"/>
    <lineage>
        <taxon>Eukaryota</taxon>
        <taxon>Fungi</taxon>
        <taxon>Dikarya</taxon>
        <taxon>Ascomycota</taxon>
        <taxon>Pezizomycotina</taxon>
        <taxon>Lecanoromycetes</taxon>
        <taxon>OSLEUM clade</taxon>
        <taxon>Ostropomycetidae</taxon>
        <taxon>Ostropales</taxon>
        <taxon>Graphidaceae</taxon>
        <taxon>Gomphilloideae</taxon>
        <taxon>Gomphillus</taxon>
    </lineage>
</organism>
<dbReference type="InterPro" id="IPR036457">
    <property type="entry name" value="PPM-type-like_dom_sf"/>
</dbReference>
<dbReference type="PANTHER" id="PTHR12320">
    <property type="entry name" value="PROTEIN PHOSPHATASE 2C"/>
    <property type="match status" value="1"/>
</dbReference>
<keyword evidence="1" id="KW-0464">Manganese</keyword>
<dbReference type="OrthoDB" id="25675at2759"/>
<sequence length="391" mass="43239">MLFIRATTTVQRLSARSCSRNGCSQRRWIARSTRERKTFVGITTPHPEESVDNNCPFHLDTGYAVLAKRPSRAFPPPFFSPPSGSFSDPLSTHDKSVDRRAQYRGQPIRGVTNGDDAVLVEGNLICANDGVGAWATRDRGHAALWSRLILHFFALEMESTLRGESQPDPVVCLQKAFESTKKATSEPNQWQGTTTTTSAFLYHADTAPLLYVTNLGDSRVMVIRPSSAEVIYKTAEQWHWFDCPFQLGTNSVDSPKENAVCDKVPLEVDDVVVAMTDGLCDNLWDHEIVDIVVKSLKALTEESKVRTAGKRALESGGAMSWVAEELVREARVIAEDPFAESPYMERAVEDGISYEGGTFQFQAHALRQLISVQGKLDDISVIAAVCKRRGG</sequence>
<comment type="cofactor">
    <cofactor evidence="1">
        <name>Mn(2+)</name>
        <dbReference type="ChEBI" id="CHEBI:29035"/>
    </cofactor>
</comment>
<dbReference type="Pfam" id="PF00481">
    <property type="entry name" value="PP2C"/>
    <property type="match status" value="1"/>
</dbReference>
<name>A0A8H3I725_9LECA</name>
<comment type="similarity">
    <text evidence="1">Belongs to the PP2C family.</text>
</comment>
<accession>A0A8H3I725</accession>
<dbReference type="Proteomes" id="UP000664169">
    <property type="component" value="Unassembled WGS sequence"/>
</dbReference>
<dbReference type="SMART" id="SM00332">
    <property type="entry name" value="PP2Cc"/>
    <property type="match status" value="1"/>
</dbReference>
<dbReference type="InterPro" id="IPR039123">
    <property type="entry name" value="PPTC7"/>
</dbReference>
<keyword evidence="1" id="KW-0904">Protein phosphatase</keyword>
<evidence type="ECO:0000313" key="4">
    <source>
        <dbReference type="Proteomes" id="UP000664169"/>
    </source>
</evidence>
<dbReference type="SUPFAM" id="SSF81606">
    <property type="entry name" value="PP2C-like"/>
    <property type="match status" value="1"/>
</dbReference>
<dbReference type="InterPro" id="IPR001932">
    <property type="entry name" value="PPM-type_phosphatase-like_dom"/>
</dbReference>
<evidence type="ECO:0000313" key="3">
    <source>
        <dbReference type="EMBL" id="CAF9909820.1"/>
    </source>
</evidence>
<evidence type="ECO:0000256" key="1">
    <source>
        <dbReference type="RuleBase" id="RU366020"/>
    </source>
</evidence>
<dbReference type="GO" id="GO:0004722">
    <property type="term" value="F:protein serine/threonine phosphatase activity"/>
    <property type="evidence" value="ECO:0007669"/>
    <property type="project" value="UniProtKB-EC"/>
</dbReference>
<dbReference type="PROSITE" id="PS51746">
    <property type="entry name" value="PPM_2"/>
    <property type="match status" value="1"/>
</dbReference>
<comment type="catalytic activity">
    <reaction evidence="1">
        <text>O-phospho-L-threonyl-[protein] + H2O = L-threonyl-[protein] + phosphate</text>
        <dbReference type="Rhea" id="RHEA:47004"/>
        <dbReference type="Rhea" id="RHEA-COMP:11060"/>
        <dbReference type="Rhea" id="RHEA-COMP:11605"/>
        <dbReference type="ChEBI" id="CHEBI:15377"/>
        <dbReference type="ChEBI" id="CHEBI:30013"/>
        <dbReference type="ChEBI" id="CHEBI:43474"/>
        <dbReference type="ChEBI" id="CHEBI:61977"/>
        <dbReference type="EC" id="3.1.3.16"/>
    </reaction>
</comment>
<dbReference type="PANTHER" id="PTHR12320:SF24">
    <property type="entry name" value="PROTEIN PHOSPHATASE"/>
    <property type="match status" value="1"/>
</dbReference>
<keyword evidence="1" id="KW-0479">Metal-binding</keyword>
<feature type="domain" description="PPM-type phosphatase" evidence="2">
    <location>
        <begin position="100"/>
        <end position="386"/>
    </location>
</feature>
<dbReference type="EMBL" id="CAJPDQ010000005">
    <property type="protein sequence ID" value="CAF9909820.1"/>
    <property type="molecule type" value="Genomic_DNA"/>
</dbReference>
<dbReference type="FunFam" id="3.60.40.10:FF:000118">
    <property type="entry name" value="Phosphatase 2C-like domain-containing protein"/>
    <property type="match status" value="1"/>
</dbReference>
<comment type="caution">
    <text evidence="3">The sequence shown here is derived from an EMBL/GenBank/DDBJ whole genome shotgun (WGS) entry which is preliminary data.</text>
</comment>
<keyword evidence="1" id="KW-0460">Magnesium</keyword>
<reference evidence="3" key="1">
    <citation type="submission" date="2021-03" db="EMBL/GenBank/DDBJ databases">
        <authorList>
            <person name="Tagirdzhanova G."/>
        </authorList>
    </citation>
    <scope>NUCLEOTIDE SEQUENCE</scope>
</reference>
<comment type="cofactor">
    <cofactor evidence="1">
        <name>Mg(2+)</name>
        <dbReference type="ChEBI" id="CHEBI:18420"/>
    </cofactor>
</comment>
<dbReference type="Gene3D" id="3.60.40.10">
    <property type="entry name" value="PPM-type phosphatase domain"/>
    <property type="match status" value="1"/>
</dbReference>
<dbReference type="AlphaFoldDB" id="A0A8H3I725"/>